<evidence type="ECO:0000313" key="4">
    <source>
        <dbReference type="Proteomes" id="UP000681720"/>
    </source>
</evidence>
<organism evidence="2 4">
    <name type="scientific">Rotaria magnacalcarata</name>
    <dbReference type="NCBI Taxonomy" id="392030"/>
    <lineage>
        <taxon>Eukaryota</taxon>
        <taxon>Metazoa</taxon>
        <taxon>Spiralia</taxon>
        <taxon>Gnathifera</taxon>
        <taxon>Rotifera</taxon>
        <taxon>Eurotatoria</taxon>
        <taxon>Bdelloidea</taxon>
        <taxon>Philodinida</taxon>
        <taxon>Philodinidae</taxon>
        <taxon>Rotaria</taxon>
    </lineage>
</organism>
<comment type="caution">
    <text evidence="2">The sequence shown here is derived from an EMBL/GenBank/DDBJ whole genome shotgun (WGS) entry which is preliminary data.</text>
</comment>
<protein>
    <recommendedName>
        <fullName evidence="1">PTHB1 hairpin domain-containing protein</fullName>
    </recommendedName>
</protein>
<dbReference type="EMBL" id="CAJOBH010291290">
    <property type="protein sequence ID" value="CAF5181443.1"/>
    <property type="molecule type" value="Genomic_DNA"/>
</dbReference>
<accession>A0A8S2T1Z3</accession>
<dbReference type="PANTHER" id="PTHR20991">
    <property type="entry name" value="PARATHYROID HORMONE-RESPONSIVE B1 GENE"/>
    <property type="match status" value="1"/>
</dbReference>
<proteinExistence type="predicted"/>
<dbReference type="Proteomes" id="UP000681967">
    <property type="component" value="Unassembled WGS sequence"/>
</dbReference>
<feature type="non-terminal residue" evidence="2">
    <location>
        <position position="89"/>
    </location>
</feature>
<dbReference type="GO" id="GO:0016020">
    <property type="term" value="C:membrane"/>
    <property type="evidence" value="ECO:0007669"/>
    <property type="project" value="TreeGrafter"/>
</dbReference>
<dbReference type="InterPro" id="IPR026511">
    <property type="entry name" value="PTHB1"/>
</dbReference>
<dbReference type="Pfam" id="PF23338">
    <property type="entry name" value="PTHB1_hp"/>
    <property type="match status" value="1"/>
</dbReference>
<dbReference type="GO" id="GO:0060271">
    <property type="term" value="P:cilium assembly"/>
    <property type="evidence" value="ECO:0007669"/>
    <property type="project" value="TreeGrafter"/>
</dbReference>
<feature type="non-terminal residue" evidence="2">
    <location>
        <position position="1"/>
    </location>
</feature>
<dbReference type="EMBL" id="CAJOBJ010028188">
    <property type="protein sequence ID" value="CAF4257240.1"/>
    <property type="molecule type" value="Genomic_DNA"/>
</dbReference>
<dbReference type="AlphaFoldDB" id="A0A8S2T1Z3"/>
<evidence type="ECO:0000313" key="3">
    <source>
        <dbReference type="EMBL" id="CAF5181443.1"/>
    </source>
</evidence>
<dbReference type="PANTHER" id="PTHR20991:SF0">
    <property type="entry name" value="PROTEIN PTHB1"/>
    <property type="match status" value="1"/>
</dbReference>
<evidence type="ECO:0000259" key="1">
    <source>
        <dbReference type="Pfam" id="PF23338"/>
    </source>
</evidence>
<feature type="domain" description="PTHB1 hairpin" evidence="1">
    <location>
        <begin position="23"/>
        <end position="89"/>
    </location>
</feature>
<evidence type="ECO:0000313" key="2">
    <source>
        <dbReference type="EMBL" id="CAF4257240.1"/>
    </source>
</evidence>
<dbReference type="GO" id="GO:0034464">
    <property type="term" value="C:BBSome"/>
    <property type="evidence" value="ECO:0007669"/>
    <property type="project" value="InterPro"/>
</dbReference>
<dbReference type="InterPro" id="IPR055363">
    <property type="entry name" value="PTHB1_hp_dom"/>
</dbReference>
<name>A0A8S2T1Z3_9BILA</name>
<gene>
    <name evidence="3" type="ORF">BYL167_LOCUS79021</name>
    <name evidence="2" type="ORF">GIL414_LOCUS23952</name>
</gene>
<reference evidence="2" key="1">
    <citation type="submission" date="2021-02" db="EMBL/GenBank/DDBJ databases">
        <authorList>
            <person name="Nowell W R."/>
        </authorList>
    </citation>
    <scope>NUCLEOTIDE SEQUENCE</scope>
</reference>
<sequence>LFSNLLIERLSASSSIDFEFGDPLPLNDYFSIIDRHYELRVECEQINSTLEISSKQFRAIQKRLLSKFKDKTPSLLDNLDILLENTNQQ</sequence>
<dbReference type="Proteomes" id="UP000681720">
    <property type="component" value="Unassembled WGS sequence"/>
</dbReference>